<protein>
    <submittedName>
        <fullName evidence="2">Uncharacterized protein</fullName>
    </submittedName>
</protein>
<keyword evidence="3" id="KW-1185">Reference proteome</keyword>
<dbReference type="AlphaFoldDB" id="A0A0P1BFL0"/>
<name>A0A0P1BFL0_9BASI</name>
<dbReference type="EMBL" id="CCYA01000247">
    <property type="protein sequence ID" value="CEH14675.1"/>
    <property type="molecule type" value="Genomic_DNA"/>
</dbReference>
<proteinExistence type="predicted"/>
<dbReference type="Proteomes" id="UP000054845">
    <property type="component" value="Unassembled WGS sequence"/>
</dbReference>
<evidence type="ECO:0000313" key="3">
    <source>
        <dbReference type="Proteomes" id="UP000054845"/>
    </source>
</evidence>
<organism evidence="2 3">
    <name type="scientific">Ceraceosorus bombacis</name>
    <dbReference type="NCBI Taxonomy" id="401625"/>
    <lineage>
        <taxon>Eukaryota</taxon>
        <taxon>Fungi</taxon>
        <taxon>Dikarya</taxon>
        <taxon>Basidiomycota</taxon>
        <taxon>Ustilaginomycotina</taxon>
        <taxon>Exobasidiomycetes</taxon>
        <taxon>Ceraceosorales</taxon>
        <taxon>Ceraceosoraceae</taxon>
        <taxon>Ceraceosorus</taxon>
    </lineage>
</organism>
<accession>A0A0P1BFL0</accession>
<reference evidence="2 3" key="1">
    <citation type="submission" date="2014-09" db="EMBL/GenBank/DDBJ databases">
        <authorList>
            <person name="Magalhaes I.L.F."/>
            <person name="Oliveira U."/>
            <person name="Santos F.R."/>
            <person name="Vidigal T.H.D.A."/>
            <person name="Brescovit A.D."/>
            <person name="Santos A.J."/>
        </authorList>
    </citation>
    <scope>NUCLEOTIDE SEQUENCE [LARGE SCALE GENOMIC DNA]</scope>
</reference>
<sequence length="91" mass="10263">MPTVWMEERTISVCHVAINEGLKKFDFFPLLSEWRSAWHKVGEGYSIGRKNDSCLPHRLSLAIVKLPQAPATRAPSQMPSSDVLKQLGRES</sequence>
<feature type="region of interest" description="Disordered" evidence="1">
    <location>
        <begin position="69"/>
        <end position="91"/>
    </location>
</feature>
<dbReference type="OrthoDB" id="10552003at2759"/>
<evidence type="ECO:0000256" key="1">
    <source>
        <dbReference type="SAM" id="MobiDB-lite"/>
    </source>
</evidence>
<evidence type="ECO:0000313" key="2">
    <source>
        <dbReference type="EMBL" id="CEH14675.1"/>
    </source>
</evidence>